<protein>
    <submittedName>
        <fullName evidence="2">WYL domain-containing protein</fullName>
    </submittedName>
</protein>
<dbReference type="EMBL" id="RHHT01000020">
    <property type="protein sequence ID" value="RNB79044.1"/>
    <property type="molecule type" value="Genomic_DNA"/>
</dbReference>
<evidence type="ECO:0000313" key="3">
    <source>
        <dbReference type="Proteomes" id="UP000281915"/>
    </source>
</evidence>
<sequence>MEKELQRAISQQKNVQIIYVGSNDQATQRTIRPIKVAGNRLKAYCLTRKAPRVFAIGNILAIHPVVNGRAV</sequence>
<gene>
    <name evidence="2" type="ORF">EDM58_10175</name>
</gene>
<dbReference type="Pfam" id="PF13280">
    <property type="entry name" value="WYL"/>
    <property type="match status" value="1"/>
</dbReference>
<reference evidence="2 3" key="1">
    <citation type="submission" date="2018-10" db="EMBL/GenBank/DDBJ databases">
        <title>Phylogenomics of Brevibacillus.</title>
        <authorList>
            <person name="Dunlap C."/>
        </authorList>
    </citation>
    <scope>NUCLEOTIDE SEQUENCE [LARGE SCALE GENOMIC DNA]</scope>
    <source>
        <strain evidence="2 3">JCM 15085</strain>
    </source>
</reference>
<organism evidence="2 3">
    <name type="scientific">Brevibacillus panacihumi</name>
    <dbReference type="NCBI Taxonomy" id="497735"/>
    <lineage>
        <taxon>Bacteria</taxon>
        <taxon>Bacillati</taxon>
        <taxon>Bacillota</taxon>
        <taxon>Bacilli</taxon>
        <taxon>Bacillales</taxon>
        <taxon>Paenibacillaceae</taxon>
        <taxon>Brevibacillus</taxon>
    </lineage>
</organism>
<accession>A0A3M8CTK5</accession>
<evidence type="ECO:0000259" key="1">
    <source>
        <dbReference type="Pfam" id="PF13280"/>
    </source>
</evidence>
<dbReference type="RefSeq" id="WP_122913263.1">
    <property type="nucleotide sequence ID" value="NZ_RHHT01000020.1"/>
</dbReference>
<dbReference type="AlphaFoldDB" id="A0A3M8CTK5"/>
<comment type="caution">
    <text evidence="2">The sequence shown here is derived from an EMBL/GenBank/DDBJ whole genome shotgun (WGS) entry which is preliminary data.</text>
</comment>
<feature type="domain" description="WYL" evidence="1">
    <location>
        <begin position="4"/>
        <end position="63"/>
    </location>
</feature>
<proteinExistence type="predicted"/>
<name>A0A3M8CTK5_9BACL</name>
<dbReference type="PROSITE" id="PS52050">
    <property type="entry name" value="WYL"/>
    <property type="match status" value="1"/>
</dbReference>
<dbReference type="Proteomes" id="UP000281915">
    <property type="component" value="Unassembled WGS sequence"/>
</dbReference>
<evidence type="ECO:0000313" key="2">
    <source>
        <dbReference type="EMBL" id="RNB79044.1"/>
    </source>
</evidence>
<dbReference type="InterPro" id="IPR026881">
    <property type="entry name" value="WYL_dom"/>
</dbReference>